<reference evidence="2" key="1">
    <citation type="journal article" date="2009" name="Rice">
        <title>De Novo Next Generation Sequencing of Plant Genomes.</title>
        <authorList>
            <person name="Rounsley S."/>
            <person name="Marri P.R."/>
            <person name="Yu Y."/>
            <person name="He R."/>
            <person name="Sisneros N."/>
            <person name="Goicoechea J.L."/>
            <person name="Lee S.J."/>
            <person name="Angelova A."/>
            <person name="Kudrna D."/>
            <person name="Luo M."/>
            <person name="Affourtit J."/>
            <person name="Desany B."/>
            <person name="Knight J."/>
            <person name="Niazi F."/>
            <person name="Egholm M."/>
            <person name="Wing R.A."/>
        </authorList>
    </citation>
    <scope>NUCLEOTIDE SEQUENCE [LARGE SCALE GENOMIC DNA]</scope>
    <source>
        <strain evidence="2">cv. IRGC 105608</strain>
    </source>
</reference>
<protein>
    <submittedName>
        <fullName evidence="2">Uncharacterized protein</fullName>
    </submittedName>
</protein>
<dbReference type="PaxDb" id="65489-OBART01G00540.1"/>
<organism evidence="2">
    <name type="scientific">Oryza barthii</name>
    <dbReference type="NCBI Taxonomy" id="65489"/>
    <lineage>
        <taxon>Eukaryota</taxon>
        <taxon>Viridiplantae</taxon>
        <taxon>Streptophyta</taxon>
        <taxon>Embryophyta</taxon>
        <taxon>Tracheophyta</taxon>
        <taxon>Spermatophyta</taxon>
        <taxon>Magnoliopsida</taxon>
        <taxon>Liliopsida</taxon>
        <taxon>Poales</taxon>
        <taxon>Poaceae</taxon>
        <taxon>BOP clade</taxon>
        <taxon>Oryzoideae</taxon>
        <taxon>Oryzeae</taxon>
        <taxon>Oryzinae</taxon>
        <taxon>Oryza</taxon>
    </lineage>
</organism>
<dbReference type="Proteomes" id="UP000026960">
    <property type="component" value="Chromosome 1"/>
</dbReference>
<evidence type="ECO:0000313" key="3">
    <source>
        <dbReference type="Proteomes" id="UP000026960"/>
    </source>
</evidence>
<reference evidence="2" key="2">
    <citation type="submission" date="2015-03" db="UniProtKB">
        <authorList>
            <consortium name="EnsemblPlants"/>
        </authorList>
    </citation>
    <scope>IDENTIFICATION</scope>
</reference>
<evidence type="ECO:0000256" key="1">
    <source>
        <dbReference type="SAM" id="MobiDB-lite"/>
    </source>
</evidence>
<sequence length="91" mass="9870">MQIVGWFCSEGSTGEGSVDDDDYDAGDGDGAADAEAVYMTARRMDPLQELLCSSQVWRRCRRTEAFCLGWSPSTELSDGLLPQGMKEAVVA</sequence>
<proteinExistence type="predicted"/>
<accession>A0A0D3EIQ4</accession>
<keyword evidence="3" id="KW-1185">Reference proteome</keyword>
<feature type="compositionally biased region" description="Acidic residues" evidence="1">
    <location>
        <begin position="17"/>
        <end position="29"/>
    </location>
</feature>
<feature type="region of interest" description="Disordered" evidence="1">
    <location>
        <begin position="10"/>
        <end position="29"/>
    </location>
</feature>
<evidence type="ECO:0000313" key="2">
    <source>
        <dbReference type="EnsemblPlants" id="OBART01G00540.1"/>
    </source>
</evidence>
<name>A0A0D3EIQ4_9ORYZ</name>
<dbReference type="Gramene" id="OBART01G00540.1">
    <property type="protein sequence ID" value="OBART01G00540.1"/>
    <property type="gene ID" value="OBART01G00540"/>
</dbReference>
<dbReference type="EnsemblPlants" id="OBART01G00540.1">
    <property type="protein sequence ID" value="OBART01G00540.1"/>
    <property type="gene ID" value="OBART01G00540"/>
</dbReference>
<dbReference type="HOGENOM" id="CLU_2430541_0_0_1"/>
<dbReference type="AlphaFoldDB" id="A0A0D3EIQ4"/>